<protein>
    <recommendedName>
        <fullName evidence="3">CRISPR-associated protein Csd1</fullName>
    </recommendedName>
</protein>
<dbReference type="RefSeq" id="WP_048513299.1">
    <property type="nucleotide sequence ID" value="NZ_FUXD01000001.1"/>
</dbReference>
<keyword evidence="2" id="KW-1185">Reference proteome</keyword>
<dbReference type="NCBIfam" id="TIGR01863">
    <property type="entry name" value="cas_Csd1"/>
    <property type="match status" value="1"/>
</dbReference>
<dbReference type="InterPro" id="IPR010144">
    <property type="entry name" value="CRISPR-assoc_prot_Csd1-typ"/>
</dbReference>
<evidence type="ECO:0000313" key="2">
    <source>
        <dbReference type="Proteomes" id="UP000036503"/>
    </source>
</evidence>
<sequence>MILQSLVRLYETLQKQGKIVGEGWSSAKVTDAIQIDGHGRFQGIISVRKNAMRGKKEIELPAVMTVPLQHKKAVNVCANFLCDSSSYLLCMDDKGKQKRTEKCFLAARTLHHDVLDECHDPYAEALLLFFDTWNAEAARQNPVAAENYDEIMQAGSLVFQINGQYAHEWPAFKKAWDDYLQRKSHEGNPVREQCLVTGKENQPIALLHPSIKGVRGAQSSGASLVSFNAPAYESYGHKGEQGLNAPVSEYAAFAYGAALNALLLDREHTQLIGDATTVYWSEHAQTVCQNIISAAINGMDDSMDDRTLNNVMEHMKEGVALEIQGVIIRPDEPFYILGLAPNAARLSVRFFLRSTFGQALMHLGEHQQRMEIVRPSWEKRSIIPLWLLLKKTANSHSQDNAASPLMAGALFQSILTGRIYPEALFQNLMLRIFSEQDEYSEKGTRISEKIGSVRAAGLKAYLLKNHPSRWEGKIFMNVNDNCREMAYILGRLFSVLENVQQSANPGINATIKDRYFNSACATPASVFPVLLKLANSHLAKLETPFQVVFNKKIGHLLSLIIMPDEGVPIPNRLSLEEQSAFVLGYYQETQDRYTKKGEKEND</sequence>
<reference evidence="1 2" key="1">
    <citation type="submission" date="2015-06" db="EMBL/GenBank/DDBJ databases">
        <title>Draft genome sequence of beer spoilage bacterium Megasphaera cerevisiae type strain 20462.</title>
        <authorList>
            <person name="Kutumbaka K."/>
            <person name="Pasmowitz J."/>
            <person name="Mategko J."/>
            <person name="Reyes D."/>
            <person name="Friedrich A."/>
            <person name="Han S."/>
            <person name="Martens-Habbena W."/>
            <person name="Neal-McKinney J."/>
            <person name="Janagama H.K."/>
            <person name="Nadala C."/>
            <person name="Samadpour M."/>
        </authorList>
    </citation>
    <scope>NUCLEOTIDE SEQUENCE [LARGE SCALE GENOMIC DNA]</scope>
    <source>
        <strain evidence="1 2">DSM 20462</strain>
    </source>
</reference>
<name>A0A0J6ZRA0_9FIRM</name>
<dbReference type="STRING" id="39029.BSR42_05660"/>
<dbReference type="OrthoDB" id="9778918at2"/>
<dbReference type="Pfam" id="PF09709">
    <property type="entry name" value="Cas_Csd1"/>
    <property type="match status" value="1"/>
</dbReference>
<dbReference type="AlphaFoldDB" id="A0A0J6ZRA0"/>
<comment type="caution">
    <text evidence="1">The sequence shown here is derived from an EMBL/GenBank/DDBJ whole genome shotgun (WGS) entry which is preliminary data.</text>
</comment>
<gene>
    <name evidence="1" type="ORF">AB840_02750</name>
</gene>
<dbReference type="CDD" id="cd09757">
    <property type="entry name" value="Cas8c_I-C"/>
    <property type="match status" value="1"/>
</dbReference>
<evidence type="ECO:0008006" key="3">
    <source>
        <dbReference type="Google" id="ProtNLM"/>
    </source>
</evidence>
<evidence type="ECO:0000313" key="1">
    <source>
        <dbReference type="EMBL" id="KMO87481.1"/>
    </source>
</evidence>
<proteinExistence type="predicted"/>
<dbReference type="Proteomes" id="UP000036503">
    <property type="component" value="Unassembled WGS sequence"/>
</dbReference>
<organism evidence="1 2">
    <name type="scientific">Megasphaera cerevisiae DSM 20462</name>
    <dbReference type="NCBI Taxonomy" id="1122219"/>
    <lineage>
        <taxon>Bacteria</taxon>
        <taxon>Bacillati</taxon>
        <taxon>Bacillota</taxon>
        <taxon>Negativicutes</taxon>
        <taxon>Veillonellales</taxon>
        <taxon>Veillonellaceae</taxon>
        <taxon>Megasphaera</taxon>
    </lineage>
</organism>
<dbReference type="PATRIC" id="fig|1122219.3.peg.2112"/>
<accession>A0A0J6ZRA0</accession>
<dbReference type="EMBL" id="LEKT01000005">
    <property type="protein sequence ID" value="KMO87481.1"/>
    <property type="molecule type" value="Genomic_DNA"/>
</dbReference>
<dbReference type="InParanoid" id="A0A0J6ZRA0"/>